<dbReference type="EMBL" id="VVIM01000010">
    <property type="protein sequence ID" value="KAB0792805.1"/>
    <property type="molecule type" value="Genomic_DNA"/>
</dbReference>
<dbReference type="Proteomes" id="UP000327044">
    <property type="component" value="Unassembled WGS sequence"/>
</dbReference>
<gene>
    <name evidence="2" type="ORF">PPYR_14764</name>
</gene>
<evidence type="ECO:0000313" key="2">
    <source>
        <dbReference type="EMBL" id="KAB0792805.1"/>
    </source>
</evidence>
<sequence>MSLKIALLLAAAVAVAQGGYLEPSLRLAALPAPVHYESYVSPAVTKTDFLPGSYSSSYRSDVITPRVRYTETPGYSYSVPQPPAIGYTPTITKVAEFARVAPVIAPAPIARVGYAHGLGYAGAAPLALGHGFGYGGHGFGFNKYAHF</sequence>
<comment type="caution">
    <text evidence="2">The sequence shown here is derived from an EMBL/GenBank/DDBJ whole genome shotgun (WGS) entry which is preliminary data.</text>
</comment>
<accession>A0A5N4A662</accession>
<reference evidence="2 3" key="1">
    <citation type="journal article" date="2018" name="Elife">
        <title>Firefly genomes illuminate parallel origins of bioluminescence in beetles.</title>
        <authorList>
            <person name="Fallon T.R."/>
            <person name="Lower S.E."/>
            <person name="Chang C.H."/>
            <person name="Bessho-Uehara M."/>
            <person name="Martin G.J."/>
            <person name="Bewick A.J."/>
            <person name="Behringer M."/>
            <person name="Debat H.J."/>
            <person name="Wong I."/>
            <person name="Day J.C."/>
            <person name="Suvorov A."/>
            <person name="Silva C.J."/>
            <person name="Stanger-Hall K.F."/>
            <person name="Hall D.W."/>
            <person name="Schmitz R.J."/>
            <person name="Nelson D.R."/>
            <person name="Lewis S.M."/>
            <person name="Shigenobu S."/>
            <person name="Bybee S.M."/>
            <person name="Larracuente A.M."/>
            <person name="Oba Y."/>
            <person name="Weng J.K."/>
        </authorList>
    </citation>
    <scope>NUCLEOTIDE SEQUENCE [LARGE SCALE GENOMIC DNA]</scope>
    <source>
        <strain evidence="2">1611_PpyrPB1</strain>
        <tissue evidence="2">Whole body</tissue>
    </source>
</reference>
<feature type="signal peptide" evidence="1">
    <location>
        <begin position="1"/>
        <end position="18"/>
    </location>
</feature>
<keyword evidence="3" id="KW-1185">Reference proteome</keyword>
<protein>
    <submittedName>
        <fullName evidence="2">Uncharacterized protein</fullName>
    </submittedName>
</protein>
<dbReference type="AlphaFoldDB" id="A0A5N4A662"/>
<evidence type="ECO:0000256" key="1">
    <source>
        <dbReference type="SAM" id="SignalP"/>
    </source>
</evidence>
<organism evidence="2 3">
    <name type="scientific">Photinus pyralis</name>
    <name type="common">Common eastern firefly</name>
    <name type="synonym">Lampyris pyralis</name>
    <dbReference type="NCBI Taxonomy" id="7054"/>
    <lineage>
        <taxon>Eukaryota</taxon>
        <taxon>Metazoa</taxon>
        <taxon>Ecdysozoa</taxon>
        <taxon>Arthropoda</taxon>
        <taxon>Hexapoda</taxon>
        <taxon>Insecta</taxon>
        <taxon>Pterygota</taxon>
        <taxon>Neoptera</taxon>
        <taxon>Endopterygota</taxon>
        <taxon>Coleoptera</taxon>
        <taxon>Polyphaga</taxon>
        <taxon>Elateriformia</taxon>
        <taxon>Elateroidea</taxon>
        <taxon>Lampyridae</taxon>
        <taxon>Lampyrinae</taxon>
        <taxon>Photinus</taxon>
    </lineage>
</organism>
<name>A0A5N4A662_PHOPY</name>
<dbReference type="InParanoid" id="A0A5N4A662"/>
<evidence type="ECO:0000313" key="3">
    <source>
        <dbReference type="Proteomes" id="UP000327044"/>
    </source>
</evidence>
<proteinExistence type="predicted"/>
<keyword evidence="1" id="KW-0732">Signal</keyword>
<feature type="chain" id="PRO_5024325710" evidence="1">
    <location>
        <begin position="19"/>
        <end position="147"/>
    </location>
</feature>